<evidence type="ECO:0000313" key="2">
    <source>
        <dbReference type="Proteomes" id="UP000076489"/>
    </source>
</evidence>
<dbReference type="Proteomes" id="UP000076489">
    <property type="component" value="Unassembled WGS sequence"/>
</dbReference>
<accession>A0A162B318</accession>
<name>A0A162B318_PSEFL</name>
<comment type="caution">
    <text evidence="1">The sequence shown here is derived from an EMBL/GenBank/DDBJ whole genome shotgun (WGS) entry which is preliminary data.</text>
</comment>
<proteinExistence type="predicted"/>
<sequence length="67" mass="7326">MVGSKRTPVPQGTKISFCEHEAKVVSDPGGDFALTVEVDGHHANWYWSFEGVSCTILSLPDHQNLQA</sequence>
<protein>
    <submittedName>
        <fullName evidence="1">Uncharacterized protein</fullName>
    </submittedName>
</protein>
<dbReference type="EMBL" id="LUKJ01000002">
    <property type="protein sequence ID" value="KZN20816.1"/>
    <property type="molecule type" value="Genomic_DNA"/>
</dbReference>
<evidence type="ECO:0000313" key="1">
    <source>
        <dbReference type="EMBL" id="KZN20816.1"/>
    </source>
</evidence>
<reference evidence="2" key="1">
    <citation type="submission" date="2016-03" db="EMBL/GenBank/DDBJ databases">
        <authorList>
            <person name="Ray J."/>
            <person name="Price M."/>
            <person name="Deutschbauer A."/>
        </authorList>
    </citation>
    <scope>NUCLEOTIDE SEQUENCE [LARGE SCALE GENOMIC DNA]</scope>
    <source>
        <strain evidence="2">FW300-N1B4</strain>
    </source>
</reference>
<gene>
    <name evidence="1" type="ORF">A1D17_04545</name>
</gene>
<reference evidence="1 2" key="2">
    <citation type="journal article" date="2018" name="Nature">
        <title>Mutant phenotypes for thousands of bacterial genes of unknown function.</title>
        <authorList>
            <person name="Price M.N."/>
            <person name="Wetmore K.M."/>
            <person name="Waters R.J."/>
            <person name="Callaghan M."/>
            <person name="Ray J."/>
            <person name="Liu H."/>
            <person name="Kuehl J.V."/>
            <person name="Melnyk R.A."/>
            <person name="Lamson J.S."/>
            <person name="Suh Y."/>
            <person name="Carlson H.K."/>
            <person name="Esquivel Z."/>
            <person name="Sadeeshkumar H."/>
            <person name="Chakraborty R."/>
            <person name="Zane G.M."/>
            <person name="Rubin B.E."/>
            <person name="Wall J.D."/>
            <person name="Visel A."/>
            <person name="Bristow J."/>
            <person name="Blow M.J."/>
            <person name="Arkin A.P."/>
            <person name="Deutschbauer A.M."/>
        </authorList>
    </citation>
    <scope>NUCLEOTIDE SEQUENCE [LARGE SCALE GENOMIC DNA]</scope>
    <source>
        <strain evidence="1 2">FW300-N1B4</strain>
    </source>
</reference>
<organism evidence="1 2">
    <name type="scientific">Pseudomonas fluorescens</name>
    <dbReference type="NCBI Taxonomy" id="294"/>
    <lineage>
        <taxon>Bacteria</taxon>
        <taxon>Pseudomonadati</taxon>
        <taxon>Pseudomonadota</taxon>
        <taxon>Gammaproteobacteria</taxon>
        <taxon>Pseudomonadales</taxon>
        <taxon>Pseudomonadaceae</taxon>
        <taxon>Pseudomonas</taxon>
    </lineage>
</organism>
<dbReference type="AlphaFoldDB" id="A0A162B318"/>